<dbReference type="InterPro" id="IPR033788">
    <property type="entry name" value="VbhA-like"/>
</dbReference>
<protein>
    <recommendedName>
        <fullName evidence="3">Antitoxin VbhA domain-containing protein</fullName>
    </recommendedName>
</protein>
<dbReference type="Gene3D" id="1.10.8.1050">
    <property type="entry name" value="Antitoxin VbhA-like"/>
    <property type="match status" value="1"/>
</dbReference>
<dbReference type="InterPro" id="IPR043038">
    <property type="entry name" value="VbhA_sf"/>
</dbReference>
<evidence type="ECO:0000313" key="1">
    <source>
        <dbReference type="EMBL" id="KAB3529194.1"/>
    </source>
</evidence>
<name>A0A6I0EW92_9FIRM</name>
<sequence length="62" mass="7154">MDDRKKRKEAVEFALTFNTFGGVEPSDECKKLIEDYIEGKSTPEKNIEKLKKIYSEKAKNNA</sequence>
<evidence type="ECO:0008006" key="3">
    <source>
        <dbReference type="Google" id="ProtNLM"/>
    </source>
</evidence>
<dbReference type="EMBL" id="WBZC01000094">
    <property type="protein sequence ID" value="KAB3529194.1"/>
    <property type="molecule type" value="Genomic_DNA"/>
</dbReference>
<keyword evidence="2" id="KW-1185">Reference proteome</keyword>
<comment type="caution">
    <text evidence="1">The sequence shown here is derived from an EMBL/GenBank/DDBJ whole genome shotgun (WGS) entry which is preliminary data.</text>
</comment>
<reference evidence="1 2" key="1">
    <citation type="submission" date="2019-10" db="EMBL/GenBank/DDBJ databases">
        <title>Alkaliphilus serpentinus sp. nov. and Alkaliphilus pronyensis sp. nov., two novel anaerobic alkaliphilic species isolated from the serpentinized-hosted hydrothermal field of the Prony Bay (New Caledonia).</title>
        <authorList>
            <person name="Postec A."/>
        </authorList>
    </citation>
    <scope>NUCLEOTIDE SEQUENCE [LARGE SCALE GENOMIC DNA]</scope>
    <source>
        <strain evidence="1 2">LacV</strain>
    </source>
</reference>
<organism evidence="1 2">
    <name type="scientific">Alkaliphilus pronyensis</name>
    <dbReference type="NCBI Taxonomy" id="1482732"/>
    <lineage>
        <taxon>Bacteria</taxon>
        <taxon>Bacillati</taxon>
        <taxon>Bacillota</taxon>
        <taxon>Clostridia</taxon>
        <taxon>Peptostreptococcales</taxon>
        <taxon>Natronincolaceae</taxon>
        <taxon>Alkaliphilus</taxon>
    </lineage>
</organism>
<accession>A0A6I0EW92</accession>
<dbReference type="AlphaFoldDB" id="A0A6I0EW92"/>
<dbReference type="CDD" id="cd11586">
    <property type="entry name" value="VbhA_like"/>
    <property type="match status" value="1"/>
</dbReference>
<evidence type="ECO:0000313" key="2">
    <source>
        <dbReference type="Proteomes" id="UP000432715"/>
    </source>
</evidence>
<dbReference type="Proteomes" id="UP000432715">
    <property type="component" value="Unassembled WGS sequence"/>
</dbReference>
<gene>
    <name evidence="1" type="ORF">F8154_14950</name>
</gene>
<dbReference type="RefSeq" id="WP_151862410.1">
    <property type="nucleotide sequence ID" value="NZ_WBZC01000094.1"/>
</dbReference>
<proteinExistence type="predicted"/>